<dbReference type="PANTHER" id="PTHR43008:SF4">
    <property type="entry name" value="CHAIN DEHYDROGENASE, PUTATIVE (AFU_ORTHOLOGUE AFUA_4G08710)-RELATED"/>
    <property type="match status" value="1"/>
</dbReference>
<evidence type="ECO:0000313" key="4">
    <source>
        <dbReference type="EMBL" id="KAK9417319.1"/>
    </source>
</evidence>
<reference evidence="4 5" key="1">
    <citation type="journal article" date="2024" name="J. Plant Pathol.">
        <title>Sequence and assembly of the genome of Seiridium unicorne, isolate CBS 538.82, causal agent of cypress canker disease.</title>
        <authorList>
            <person name="Scali E."/>
            <person name="Rocca G.D."/>
            <person name="Danti R."/>
            <person name="Garbelotto M."/>
            <person name="Barberini S."/>
            <person name="Baroncelli R."/>
            <person name="Emiliani G."/>
        </authorList>
    </citation>
    <scope>NUCLEOTIDE SEQUENCE [LARGE SCALE GENOMIC DNA]</scope>
    <source>
        <strain evidence="4 5">BM-138-508</strain>
    </source>
</reference>
<feature type="region of interest" description="Disordered" evidence="3">
    <location>
        <begin position="139"/>
        <end position="174"/>
    </location>
</feature>
<evidence type="ECO:0000256" key="1">
    <source>
        <dbReference type="ARBA" id="ARBA00006484"/>
    </source>
</evidence>
<evidence type="ECO:0000256" key="2">
    <source>
        <dbReference type="ARBA" id="ARBA00023002"/>
    </source>
</evidence>
<dbReference type="Pfam" id="PF00106">
    <property type="entry name" value="adh_short"/>
    <property type="match status" value="2"/>
</dbReference>
<comment type="caution">
    <text evidence="4">The sequence shown here is derived from an EMBL/GenBank/DDBJ whole genome shotgun (WGS) entry which is preliminary data.</text>
</comment>
<organism evidence="4 5">
    <name type="scientific">Seiridium unicorne</name>
    <dbReference type="NCBI Taxonomy" id="138068"/>
    <lineage>
        <taxon>Eukaryota</taxon>
        <taxon>Fungi</taxon>
        <taxon>Dikarya</taxon>
        <taxon>Ascomycota</taxon>
        <taxon>Pezizomycotina</taxon>
        <taxon>Sordariomycetes</taxon>
        <taxon>Xylariomycetidae</taxon>
        <taxon>Amphisphaeriales</taxon>
        <taxon>Sporocadaceae</taxon>
        <taxon>Seiridium</taxon>
    </lineage>
</organism>
<evidence type="ECO:0000256" key="3">
    <source>
        <dbReference type="SAM" id="MobiDB-lite"/>
    </source>
</evidence>
<accession>A0ABR2URQ3</accession>
<protein>
    <submittedName>
        <fullName evidence="4">Uncharacterized protein</fullName>
    </submittedName>
</protein>
<dbReference type="InterPro" id="IPR002347">
    <property type="entry name" value="SDR_fam"/>
</dbReference>
<evidence type="ECO:0000313" key="5">
    <source>
        <dbReference type="Proteomes" id="UP001408356"/>
    </source>
</evidence>
<dbReference type="EMBL" id="JARVKF010000399">
    <property type="protein sequence ID" value="KAK9417319.1"/>
    <property type="molecule type" value="Genomic_DNA"/>
</dbReference>
<dbReference type="PRINTS" id="PR00081">
    <property type="entry name" value="GDHRDH"/>
</dbReference>
<dbReference type="PANTHER" id="PTHR43008">
    <property type="entry name" value="BENZIL REDUCTASE"/>
    <property type="match status" value="1"/>
</dbReference>
<comment type="similarity">
    <text evidence="1">Belongs to the short-chain dehydrogenases/reductases (SDR) family.</text>
</comment>
<keyword evidence="2" id="KW-0560">Oxidoreductase</keyword>
<dbReference type="SUPFAM" id="SSF51735">
    <property type="entry name" value="NAD(P)-binding Rossmann-fold domains"/>
    <property type="match status" value="1"/>
</dbReference>
<proteinExistence type="inferred from homology"/>
<dbReference type="Proteomes" id="UP001408356">
    <property type="component" value="Unassembled WGS sequence"/>
</dbReference>
<dbReference type="Gene3D" id="3.40.50.720">
    <property type="entry name" value="NAD(P)-binding Rossmann-like Domain"/>
    <property type="match status" value="2"/>
</dbReference>
<name>A0ABR2URQ3_9PEZI</name>
<sequence length="174" mass="19191">MPDELEDVRPMFELRSRNYIVTGGAQGMWFVVTRAICEMGGNVAIIDVQSKPAEGFQSLTERYGVRTAYIQTDVTKQDDLNAGFAKALEVLGSIGYRMAAYNASKGDVLMLSKALAVELAPHNIRVNWFSDPEMTRSVRQLNSKREGESDVDGTSDAAIEHTERSHGSCRISAQ</sequence>
<keyword evidence="5" id="KW-1185">Reference proteome</keyword>
<dbReference type="InterPro" id="IPR036291">
    <property type="entry name" value="NAD(P)-bd_dom_sf"/>
</dbReference>
<gene>
    <name evidence="4" type="ORF">SUNI508_08899</name>
</gene>